<protein>
    <submittedName>
        <fullName evidence="1">Uncharacterized protein</fullName>
    </submittedName>
</protein>
<name>A0A068VSJ3_PROFF</name>
<dbReference type="EMBL" id="LM676429">
    <property type="protein sequence ID" value="CEP27219.1"/>
    <property type="molecule type" value="Genomic_DNA"/>
</dbReference>
<evidence type="ECO:0000313" key="1">
    <source>
        <dbReference type="EMBL" id="CEP27219.1"/>
    </source>
</evidence>
<proteinExistence type="predicted"/>
<accession>A0A068VSJ3</accession>
<sequence>MGDDKNICKNI</sequence>
<reference evidence="1" key="1">
    <citation type="submission" date="2014-08" db="EMBL/GenBank/DDBJ databases">
        <authorList>
            <person name="Falentin Helene"/>
        </authorList>
    </citation>
    <scope>NUCLEOTIDE SEQUENCE</scope>
</reference>
<gene>
    <name evidence="1" type="ORF">PFCIRM138_00265</name>
</gene>
<organism evidence="1">
    <name type="scientific">Propionibacterium freudenreichii subsp. freudenreichii</name>
    <dbReference type="NCBI Taxonomy" id="66712"/>
    <lineage>
        <taxon>Bacteria</taxon>
        <taxon>Bacillati</taxon>
        <taxon>Actinomycetota</taxon>
        <taxon>Actinomycetes</taxon>
        <taxon>Propionibacteriales</taxon>
        <taxon>Propionibacteriaceae</taxon>
        <taxon>Propionibacterium</taxon>
    </lineage>
</organism>